<dbReference type="InterPro" id="IPR013761">
    <property type="entry name" value="SAM/pointed_sf"/>
</dbReference>
<dbReference type="Pfam" id="PF22975">
    <property type="entry name" value="EPS8_2nd"/>
    <property type="match status" value="1"/>
</dbReference>
<dbReference type="GO" id="GO:1900029">
    <property type="term" value="P:positive regulation of ruffle assembly"/>
    <property type="evidence" value="ECO:0007669"/>
    <property type="project" value="TreeGrafter"/>
</dbReference>
<comment type="similarity">
    <text evidence="2">Belongs to the EPS8 family.</text>
</comment>
<gene>
    <name evidence="13" type="primary">EPS8L3</name>
</gene>
<dbReference type="GO" id="GO:0007266">
    <property type="term" value="P:Rho protein signal transduction"/>
    <property type="evidence" value="ECO:0007669"/>
    <property type="project" value="TreeGrafter"/>
</dbReference>
<accession>A0A9B0TJK8</accession>
<evidence type="ECO:0000256" key="6">
    <source>
        <dbReference type="ARBA" id="ARBA00063647"/>
    </source>
</evidence>
<dbReference type="FunFam" id="1.10.150.50:FF:000081">
    <property type="entry name" value="EPS8 like 3"/>
    <property type="match status" value="1"/>
</dbReference>
<dbReference type="GeneID" id="102815851"/>
<evidence type="ECO:0000256" key="9">
    <source>
        <dbReference type="PROSITE-ProRule" id="PRU00192"/>
    </source>
</evidence>
<evidence type="ECO:0000256" key="2">
    <source>
        <dbReference type="ARBA" id="ARBA00006197"/>
    </source>
</evidence>
<feature type="domain" description="SH3" evidence="11">
    <location>
        <begin position="445"/>
        <end position="504"/>
    </location>
</feature>
<dbReference type="PROSITE" id="PS50002">
    <property type="entry name" value="SH3"/>
    <property type="match status" value="1"/>
</dbReference>
<dbReference type="GO" id="GO:0031982">
    <property type="term" value="C:vesicle"/>
    <property type="evidence" value="ECO:0007669"/>
    <property type="project" value="TreeGrafter"/>
</dbReference>
<dbReference type="Pfam" id="PF18016">
    <property type="entry name" value="SAM_3"/>
    <property type="match status" value="1"/>
</dbReference>
<dbReference type="InterPro" id="IPR035462">
    <property type="entry name" value="Eps8_SH3"/>
</dbReference>
<dbReference type="FunFam" id="2.30.30.40:FF:000195">
    <property type="entry name" value="epidermal growth factor receptor kinase substrate 8-like protein 3"/>
    <property type="match status" value="1"/>
</dbReference>
<dbReference type="InterPro" id="IPR055093">
    <property type="entry name" value="EPS8_2nd"/>
</dbReference>
<dbReference type="Pfam" id="PF08416">
    <property type="entry name" value="PTB"/>
    <property type="match status" value="1"/>
</dbReference>
<dbReference type="InterPro" id="IPR039801">
    <property type="entry name" value="EPS8-like"/>
</dbReference>
<feature type="region of interest" description="Disordered" evidence="10">
    <location>
        <begin position="256"/>
        <end position="276"/>
    </location>
</feature>
<sequence>MSRPNSRAIYLHRKEYSQSLASEPSFLQHRVEHLMTCKLGTHKVREPKDALQKLQEMDAQGRVWSQDLLLQVKDGWLQLLDIETKEELDSYRVDSIQTMDVALNTCSYNSVLSITVQDSGLPSTSILLFQCQEVRAELLKTSLQKALEEELEQRPRFGAIRPSQNRWRGSPLERPLPLDREPPLDPAPEDPHRKTPEHSMPPSPRPLSHHSSAREPRAHTLPPPRRSPSPEDSERDEEILRHILRDIELFVEKLKTTQKKTSSKKKRLGKKKNKDQKGLTQAEYIDCFQKIKYSLILLGKLSSQLQEPSAPEFMHIIFQTLESILTYCPESGLAAQVNSPLLTPKTINMLKSCLSASESDLWQSLGKAWTTSWAEWTDKEPPPYTPTFSDGWQPPEPSFNQAPLGYNDSFRLGNVSYFAQEETYNHDSQPRNPNLLLFFSSRPAKPALKMQVLFEFDSRNPQELSVVQGQVLEILDQSKRWWLVKNEKGQSGYIPSNILEPLQSGSQGLSSPRAPMLRLSSKPEEVTAWLQGENFSSFTVKTLGSLMGSQLLHMRPGELQMLCPEEAPRVLARLEAVKRMLGVATPPNACKYQSRRRVALEMRVKGGDASEGQSQDKHVGPAYCAGYKIPSPERGVNSAS</sequence>
<dbReference type="OrthoDB" id="4680325at2759"/>
<feature type="compositionally biased region" description="Basic and acidic residues" evidence="10">
    <location>
        <begin position="176"/>
        <end position="197"/>
    </location>
</feature>
<dbReference type="PANTHER" id="PTHR12287">
    <property type="entry name" value="EPIDERMAL GROWTH FACTOR RECEPTOR KINASE SUBSTRATE EPS8-RELATED PROTEIN"/>
    <property type="match status" value="1"/>
</dbReference>
<organism evidence="12 13">
    <name type="scientific">Chrysochloris asiatica</name>
    <name type="common">Cape golden mole</name>
    <dbReference type="NCBI Taxonomy" id="185453"/>
    <lineage>
        <taxon>Eukaryota</taxon>
        <taxon>Metazoa</taxon>
        <taxon>Chordata</taxon>
        <taxon>Craniata</taxon>
        <taxon>Vertebrata</taxon>
        <taxon>Euteleostomi</taxon>
        <taxon>Mammalia</taxon>
        <taxon>Eutheria</taxon>
        <taxon>Afrotheria</taxon>
        <taxon>Chrysochloridae</taxon>
        <taxon>Chrysochlorinae</taxon>
        <taxon>Chrysochloris</taxon>
    </lineage>
</organism>
<dbReference type="AlphaFoldDB" id="A0A9B0TJK8"/>
<evidence type="ECO:0000256" key="1">
    <source>
        <dbReference type="ARBA" id="ARBA00004496"/>
    </source>
</evidence>
<evidence type="ECO:0000256" key="5">
    <source>
        <dbReference type="ARBA" id="ARBA00022553"/>
    </source>
</evidence>
<evidence type="ECO:0000313" key="13">
    <source>
        <dbReference type="RefSeq" id="XP_006866063.1"/>
    </source>
</evidence>
<evidence type="ECO:0000256" key="8">
    <source>
        <dbReference type="ARBA" id="ARBA00077700"/>
    </source>
</evidence>
<dbReference type="RefSeq" id="XP_006866063.1">
    <property type="nucleotide sequence ID" value="XM_006866001.1"/>
</dbReference>
<dbReference type="GO" id="GO:0032587">
    <property type="term" value="C:ruffle membrane"/>
    <property type="evidence" value="ECO:0007669"/>
    <property type="project" value="TreeGrafter"/>
</dbReference>
<dbReference type="PANTHER" id="PTHR12287:SF22">
    <property type="entry name" value="EPIDERMAL GROWTH FACTOR RECEPTOR KINASE SUBSTRATE 8-LIKE PROTEIN 3"/>
    <property type="match status" value="1"/>
</dbReference>
<dbReference type="GO" id="GO:0005737">
    <property type="term" value="C:cytoplasm"/>
    <property type="evidence" value="ECO:0007669"/>
    <property type="project" value="UniProtKB-SubCell"/>
</dbReference>
<dbReference type="Proteomes" id="UP000504623">
    <property type="component" value="Unplaced"/>
</dbReference>
<comment type="subunit">
    <text evidence="6">Interacts with ABI1. Part of a complex that contains SOS1, ABI1 and EPS8L2. Interacts with FASLG.</text>
</comment>
<dbReference type="Pfam" id="PF00018">
    <property type="entry name" value="SH3_1"/>
    <property type="match status" value="1"/>
</dbReference>
<dbReference type="InterPro" id="IPR033928">
    <property type="entry name" value="EPS8_PTB"/>
</dbReference>
<keyword evidence="5" id="KW-0597">Phosphoprotein</keyword>
<comment type="subcellular location">
    <subcellularLocation>
        <location evidence="1">Cytoplasm</location>
    </subcellularLocation>
</comment>
<dbReference type="FunFam" id="2.30.29.30:FF:000293">
    <property type="entry name" value="EPS8 like 3"/>
    <property type="match status" value="1"/>
</dbReference>
<evidence type="ECO:0000256" key="7">
    <source>
        <dbReference type="ARBA" id="ARBA00067144"/>
    </source>
</evidence>
<dbReference type="InterPro" id="IPR011993">
    <property type="entry name" value="PH-like_dom_sf"/>
</dbReference>
<protein>
    <recommendedName>
        <fullName evidence="7">Epidermal growth factor receptor kinase substrate 8-like protein 3</fullName>
    </recommendedName>
    <alternativeName>
        <fullName evidence="8">Epidermal growth factor receptor pathway substrate 8-related protein 3</fullName>
    </alternativeName>
</protein>
<dbReference type="SUPFAM" id="SSF50044">
    <property type="entry name" value="SH3-domain"/>
    <property type="match status" value="1"/>
</dbReference>
<dbReference type="InterPro" id="IPR013625">
    <property type="entry name" value="PTB"/>
</dbReference>
<feature type="compositionally biased region" description="Basic and acidic residues" evidence="10">
    <location>
        <begin position="606"/>
        <end position="619"/>
    </location>
</feature>
<keyword evidence="4" id="KW-0963">Cytoplasm</keyword>
<dbReference type="SMART" id="SM00326">
    <property type="entry name" value="SH3"/>
    <property type="match status" value="1"/>
</dbReference>
<evidence type="ECO:0000256" key="3">
    <source>
        <dbReference type="ARBA" id="ARBA00022443"/>
    </source>
</evidence>
<dbReference type="InterPro" id="IPR041418">
    <property type="entry name" value="SAM_3"/>
</dbReference>
<evidence type="ECO:0000313" key="12">
    <source>
        <dbReference type="Proteomes" id="UP000504623"/>
    </source>
</evidence>
<dbReference type="CDD" id="cd01210">
    <property type="entry name" value="PTB_EPS8"/>
    <property type="match status" value="1"/>
</dbReference>
<proteinExistence type="inferred from homology"/>
<feature type="compositionally biased region" description="Basic residues" evidence="10">
    <location>
        <begin position="256"/>
        <end position="274"/>
    </location>
</feature>
<dbReference type="CTD" id="79574"/>
<dbReference type="Gene3D" id="1.10.150.50">
    <property type="entry name" value="Transcription Factor, Ets-1"/>
    <property type="match status" value="1"/>
</dbReference>
<dbReference type="InterPro" id="IPR036028">
    <property type="entry name" value="SH3-like_dom_sf"/>
</dbReference>
<dbReference type="GO" id="GO:0003779">
    <property type="term" value="F:actin binding"/>
    <property type="evidence" value="ECO:0007669"/>
    <property type="project" value="TreeGrafter"/>
</dbReference>
<evidence type="ECO:0000256" key="10">
    <source>
        <dbReference type="SAM" id="MobiDB-lite"/>
    </source>
</evidence>
<dbReference type="CDD" id="cd11764">
    <property type="entry name" value="SH3_Eps8"/>
    <property type="match status" value="1"/>
</dbReference>
<feature type="region of interest" description="Disordered" evidence="10">
    <location>
        <begin position="161"/>
        <end position="236"/>
    </location>
</feature>
<reference evidence="13" key="1">
    <citation type="submission" date="2025-08" db="UniProtKB">
        <authorList>
            <consortium name="RefSeq"/>
        </authorList>
    </citation>
    <scope>IDENTIFICATION</scope>
    <source>
        <tissue evidence="13">Spleen</tissue>
    </source>
</reference>
<keyword evidence="12" id="KW-1185">Reference proteome</keyword>
<name>A0A9B0TJK8_CHRAS</name>
<dbReference type="InterPro" id="IPR001452">
    <property type="entry name" value="SH3_domain"/>
</dbReference>
<evidence type="ECO:0000256" key="4">
    <source>
        <dbReference type="ARBA" id="ARBA00022490"/>
    </source>
</evidence>
<evidence type="ECO:0000259" key="11">
    <source>
        <dbReference type="PROSITE" id="PS50002"/>
    </source>
</evidence>
<feature type="region of interest" description="Disordered" evidence="10">
    <location>
        <begin position="606"/>
        <end position="640"/>
    </location>
</feature>
<dbReference type="Gene3D" id="2.30.29.30">
    <property type="entry name" value="Pleckstrin-homology domain (PH domain)/Phosphotyrosine-binding domain (PTB)"/>
    <property type="match status" value="1"/>
</dbReference>
<keyword evidence="3 9" id="KW-0728">SH3 domain</keyword>
<dbReference type="GO" id="GO:0035023">
    <property type="term" value="P:regulation of Rho protein signal transduction"/>
    <property type="evidence" value="ECO:0007669"/>
    <property type="project" value="TreeGrafter"/>
</dbReference>
<dbReference type="SUPFAM" id="SSF50729">
    <property type="entry name" value="PH domain-like"/>
    <property type="match status" value="1"/>
</dbReference>
<dbReference type="Gene3D" id="2.30.30.40">
    <property type="entry name" value="SH3 Domains"/>
    <property type="match status" value="1"/>
</dbReference>